<dbReference type="InterPro" id="IPR013974">
    <property type="entry name" value="SAF"/>
</dbReference>
<dbReference type="RefSeq" id="WP_124965479.1">
    <property type="nucleotide sequence ID" value="NZ_RRAZ01000019.1"/>
</dbReference>
<feature type="domain" description="SAF" evidence="2">
    <location>
        <begin position="12"/>
        <end position="87"/>
    </location>
</feature>
<dbReference type="AlphaFoldDB" id="A0A3P3DFY5"/>
<evidence type="ECO:0000313" key="4">
    <source>
        <dbReference type="Proteomes" id="UP000282125"/>
    </source>
</evidence>
<dbReference type="InterPro" id="IPR044144">
    <property type="entry name" value="SAF_UxaA/GarD"/>
</dbReference>
<name>A0A3P3DFY5_9RHOB</name>
<dbReference type="SMART" id="SM00858">
    <property type="entry name" value="SAF"/>
    <property type="match status" value="1"/>
</dbReference>
<dbReference type="EMBL" id="RRAZ01000019">
    <property type="protein sequence ID" value="RRH73189.1"/>
    <property type="molecule type" value="Genomic_DNA"/>
</dbReference>
<keyword evidence="1" id="KW-0456">Lyase</keyword>
<sequence length="95" mass="9963">MSVTAIWIRESDHVATLTAGVSAGSAVLITGQGNPREITALSDMPAGHKLAVCAIEAHQPILKYGEVIGEATEDIAPGAHVHIHNCRGIKARRFG</sequence>
<evidence type="ECO:0000313" key="3">
    <source>
        <dbReference type="EMBL" id="RRH73189.1"/>
    </source>
</evidence>
<accession>A0A3P3DFY5</accession>
<dbReference type="InterPro" id="IPR052172">
    <property type="entry name" value="UxaA_altronate/galactarate_dh"/>
</dbReference>
<dbReference type="PANTHER" id="PTHR30536:SF5">
    <property type="entry name" value="ALTRONATE DEHYDRATASE"/>
    <property type="match status" value="1"/>
</dbReference>
<organism evidence="3 4">
    <name type="scientific">Falsigemmobacter faecalis</name>
    <dbReference type="NCBI Taxonomy" id="2488730"/>
    <lineage>
        <taxon>Bacteria</taxon>
        <taxon>Pseudomonadati</taxon>
        <taxon>Pseudomonadota</taxon>
        <taxon>Alphaproteobacteria</taxon>
        <taxon>Rhodobacterales</taxon>
        <taxon>Paracoccaceae</taxon>
        <taxon>Falsigemmobacter</taxon>
    </lineage>
</organism>
<comment type="caution">
    <text evidence="3">The sequence shown here is derived from an EMBL/GenBank/DDBJ whole genome shotgun (WGS) entry which is preliminary data.</text>
</comment>
<reference evidence="3 4" key="1">
    <citation type="submission" date="2018-11" db="EMBL/GenBank/DDBJ databases">
        <title>Gemmobacter sp. nov., YIM 102744-1 draft genome.</title>
        <authorList>
            <person name="Li G."/>
            <person name="Jiang Y."/>
        </authorList>
    </citation>
    <scope>NUCLEOTIDE SEQUENCE [LARGE SCALE GENOMIC DNA]</scope>
    <source>
        <strain evidence="3 4">YIM 102744-1</strain>
    </source>
</reference>
<evidence type="ECO:0000259" key="2">
    <source>
        <dbReference type="SMART" id="SM00858"/>
    </source>
</evidence>
<dbReference type="CDD" id="cd11613">
    <property type="entry name" value="SAF_AH_GD"/>
    <property type="match status" value="1"/>
</dbReference>
<keyword evidence="4" id="KW-1185">Reference proteome</keyword>
<dbReference type="Gene3D" id="2.30.130.110">
    <property type="match status" value="1"/>
</dbReference>
<gene>
    <name evidence="3" type="ORF">EG244_13275</name>
</gene>
<dbReference type="Proteomes" id="UP000282125">
    <property type="component" value="Unassembled WGS sequence"/>
</dbReference>
<dbReference type="GO" id="GO:0016829">
    <property type="term" value="F:lyase activity"/>
    <property type="evidence" value="ECO:0007669"/>
    <property type="project" value="UniProtKB-KW"/>
</dbReference>
<protein>
    <submittedName>
        <fullName evidence="3">D-galactarate dehydratase</fullName>
    </submittedName>
</protein>
<dbReference type="OrthoDB" id="9804574at2"/>
<dbReference type="PANTHER" id="PTHR30536">
    <property type="entry name" value="ALTRONATE/GALACTARATE DEHYDRATASE"/>
    <property type="match status" value="1"/>
</dbReference>
<dbReference type="Pfam" id="PF08666">
    <property type="entry name" value="SAF"/>
    <property type="match status" value="1"/>
</dbReference>
<dbReference type="GO" id="GO:0019698">
    <property type="term" value="P:D-galacturonate catabolic process"/>
    <property type="evidence" value="ECO:0007669"/>
    <property type="project" value="TreeGrafter"/>
</dbReference>
<evidence type="ECO:0000256" key="1">
    <source>
        <dbReference type="ARBA" id="ARBA00023239"/>
    </source>
</evidence>
<proteinExistence type="predicted"/>